<accession>A0A0G3EGL4</accession>
<dbReference type="InterPro" id="IPR036890">
    <property type="entry name" value="HATPase_C_sf"/>
</dbReference>
<feature type="domain" description="Histidine kinase" evidence="5">
    <location>
        <begin position="175"/>
        <end position="387"/>
    </location>
</feature>
<dbReference type="AlphaFoldDB" id="A0A0G3EGL4"/>
<dbReference type="InterPro" id="IPR050351">
    <property type="entry name" value="BphY/WalK/GraS-like"/>
</dbReference>
<dbReference type="GO" id="GO:0004673">
    <property type="term" value="F:protein histidine kinase activity"/>
    <property type="evidence" value="ECO:0007669"/>
    <property type="project" value="UniProtKB-EC"/>
</dbReference>
<protein>
    <recommendedName>
        <fullName evidence="2">histidine kinase</fullName>
        <ecNumber evidence="2">2.7.13.3</ecNumber>
    </recommendedName>
</protein>
<reference evidence="6 7" key="2">
    <citation type="journal article" date="2016" name="ISME J.">
        <title>Characterization of the first cultured representative of Verrucomicrobia subdivision 5 indicates the proposal of a novel phylum.</title>
        <authorList>
            <person name="Spring S."/>
            <person name="Bunk B."/>
            <person name="Sproer C."/>
            <person name="Schumann P."/>
            <person name="Rohde M."/>
            <person name="Tindall B.J."/>
            <person name="Klenk H.P."/>
        </authorList>
    </citation>
    <scope>NUCLEOTIDE SEQUENCE [LARGE SCALE GENOMIC DNA]</scope>
    <source>
        <strain evidence="6 7">L21-Fru-AB</strain>
    </source>
</reference>
<dbReference type="Pfam" id="PF02518">
    <property type="entry name" value="HATPase_c"/>
    <property type="match status" value="1"/>
</dbReference>
<dbReference type="KEGG" id="vbl:L21SP4_02261"/>
<evidence type="ECO:0000256" key="4">
    <source>
        <dbReference type="ARBA" id="ARBA00022777"/>
    </source>
</evidence>
<dbReference type="PANTHER" id="PTHR42878:SF14">
    <property type="entry name" value="OSMOLARITY TWO-COMPONENT SYSTEM PROTEIN SSK1"/>
    <property type="match status" value="1"/>
</dbReference>
<dbReference type="SUPFAM" id="SSF55785">
    <property type="entry name" value="PYP-like sensor domain (PAS domain)"/>
    <property type="match status" value="1"/>
</dbReference>
<comment type="catalytic activity">
    <reaction evidence="1">
        <text>ATP + protein L-histidine = ADP + protein N-phospho-L-histidine.</text>
        <dbReference type="EC" id="2.7.13.3"/>
    </reaction>
</comment>
<dbReference type="InterPro" id="IPR013656">
    <property type="entry name" value="PAS_4"/>
</dbReference>
<evidence type="ECO:0000256" key="2">
    <source>
        <dbReference type="ARBA" id="ARBA00012438"/>
    </source>
</evidence>
<dbReference type="Proteomes" id="UP000035268">
    <property type="component" value="Chromosome"/>
</dbReference>
<dbReference type="OrthoDB" id="9792686at2"/>
<dbReference type="PANTHER" id="PTHR42878">
    <property type="entry name" value="TWO-COMPONENT HISTIDINE KINASE"/>
    <property type="match status" value="1"/>
</dbReference>
<proteinExistence type="predicted"/>
<keyword evidence="7" id="KW-1185">Reference proteome</keyword>
<dbReference type="EMBL" id="CP010904">
    <property type="protein sequence ID" value="AKJ65488.1"/>
    <property type="molecule type" value="Genomic_DNA"/>
</dbReference>
<name>A0A0G3EGL4_9BACT</name>
<evidence type="ECO:0000313" key="6">
    <source>
        <dbReference type="EMBL" id="AKJ65488.1"/>
    </source>
</evidence>
<organism evidence="6 7">
    <name type="scientific">Kiritimatiella glycovorans</name>
    <dbReference type="NCBI Taxonomy" id="1307763"/>
    <lineage>
        <taxon>Bacteria</taxon>
        <taxon>Pseudomonadati</taxon>
        <taxon>Kiritimatiellota</taxon>
        <taxon>Kiritimatiellia</taxon>
        <taxon>Kiritimatiellales</taxon>
        <taxon>Kiritimatiellaceae</taxon>
        <taxon>Kiritimatiella</taxon>
    </lineage>
</organism>
<reference evidence="7" key="1">
    <citation type="submission" date="2015-02" db="EMBL/GenBank/DDBJ databases">
        <title>Description and complete genome sequence of the first cultured representative of the subdivision 5 of the Verrucomicrobia phylum.</title>
        <authorList>
            <person name="Spring S."/>
            <person name="Bunk B."/>
            <person name="Sproer C."/>
            <person name="Klenk H.-P."/>
        </authorList>
    </citation>
    <scope>NUCLEOTIDE SEQUENCE [LARGE SCALE GENOMIC DNA]</scope>
    <source>
        <strain evidence="7">L21-Fru-AB</strain>
    </source>
</reference>
<dbReference type="RefSeq" id="WP_052882708.1">
    <property type="nucleotide sequence ID" value="NZ_CP010904.1"/>
</dbReference>
<dbReference type="InterPro" id="IPR035965">
    <property type="entry name" value="PAS-like_dom_sf"/>
</dbReference>
<dbReference type="PROSITE" id="PS50109">
    <property type="entry name" value="HIS_KIN"/>
    <property type="match status" value="1"/>
</dbReference>
<keyword evidence="4 6" id="KW-0418">Kinase</keyword>
<dbReference type="Pfam" id="PF08448">
    <property type="entry name" value="PAS_4"/>
    <property type="match status" value="1"/>
</dbReference>
<dbReference type="GO" id="GO:0000156">
    <property type="term" value="F:phosphorelay response regulator activity"/>
    <property type="evidence" value="ECO:0007669"/>
    <property type="project" value="TreeGrafter"/>
</dbReference>
<dbReference type="InterPro" id="IPR003594">
    <property type="entry name" value="HATPase_dom"/>
</dbReference>
<dbReference type="GO" id="GO:0007234">
    <property type="term" value="P:osmosensory signaling via phosphorelay pathway"/>
    <property type="evidence" value="ECO:0007669"/>
    <property type="project" value="TreeGrafter"/>
</dbReference>
<gene>
    <name evidence="6" type="ORF">L21SP4_02261</name>
</gene>
<dbReference type="GO" id="GO:0030295">
    <property type="term" value="F:protein kinase activator activity"/>
    <property type="evidence" value="ECO:0007669"/>
    <property type="project" value="TreeGrafter"/>
</dbReference>
<evidence type="ECO:0000259" key="5">
    <source>
        <dbReference type="PROSITE" id="PS50109"/>
    </source>
</evidence>
<dbReference type="InterPro" id="IPR005467">
    <property type="entry name" value="His_kinase_dom"/>
</dbReference>
<evidence type="ECO:0000256" key="1">
    <source>
        <dbReference type="ARBA" id="ARBA00000085"/>
    </source>
</evidence>
<dbReference type="SMART" id="SM00387">
    <property type="entry name" value="HATPase_c"/>
    <property type="match status" value="1"/>
</dbReference>
<sequence>MINGVERSPVPLPRQRLAEAEWRHQRERLVDHPGLLRALDSVPDMILVVNDRRQCLHANRAFRDFLADEVGDPDALRGRRPGEILGCIHRDEGPDGCGTSSFCRYCGAARSMARCDAENAEAVEECHLLRRSNGEEVAVDLRVWSSPLVVDDERFTLFSARDISDEHRRRVLERIFFHDILNTAGGLRGVAAALAESPLQDAELEELAHLLCESADDLLEEIRAYKTLTAAERGELEPEFARLDPGAVTRRVHRRLAQSEPAADKTFDLQLAEDVPAIVSDASLLGRVLTNLSKNALEASGAGDAVRVELSAAPGGGVCWSVRNPAVMSEEVKAGVFKRSFSTKGLNRGLGTYSIRLLTESYLKGEVDFTSTEEEGTVFRLALPAGPDGRGAG</sequence>
<dbReference type="STRING" id="1307763.L21SP4_02261"/>
<evidence type="ECO:0000313" key="7">
    <source>
        <dbReference type="Proteomes" id="UP000035268"/>
    </source>
</evidence>
<evidence type="ECO:0000256" key="3">
    <source>
        <dbReference type="ARBA" id="ARBA00022679"/>
    </source>
</evidence>
<keyword evidence="3" id="KW-0808">Transferase</keyword>
<dbReference type="Gene3D" id="3.30.450.20">
    <property type="entry name" value="PAS domain"/>
    <property type="match status" value="1"/>
</dbReference>
<dbReference type="Gene3D" id="3.30.565.10">
    <property type="entry name" value="Histidine kinase-like ATPase, C-terminal domain"/>
    <property type="match status" value="1"/>
</dbReference>
<dbReference type="SUPFAM" id="SSF55874">
    <property type="entry name" value="ATPase domain of HSP90 chaperone/DNA topoisomerase II/histidine kinase"/>
    <property type="match status" value="1"/>
</dbReference>
<dbReference type="EC" id="2.7.13.3" evidence="2"/>